<evidence type="ECO:0000313" key="1">
    <source>
        <dbReference type="EMBL" id="KAJ8367109.1"/>
    </source>
</evidence>
<organism evidence="1 2">
    <name type="scientific">Aldrovandia affinis</name>
    <dbReference type="NCBI Taxonomy" id="143900"/>
    <lineage>
        <taxon>Eukaryota</taxon>
        <taxon>Metazoa</taxon>
        <taxon>Chordata</taxon>
        <taxon>Craniata</taxon>
        <taxon>Vertebrata</taxon>
        <taxon>Euteleostomi</taxon>
        <taxon>Actinopterygii</taxon>
        <taxon>Neopterygii</taxon>
        <taxon>Teleostei</taxon>
        <taxon>Notacanthiformes</taxon>
        <taxon>Halosauridae</taxon>
        <taxon>Aldrovandia</taxon>
    </lineage>
</organism>
<evidence type="ECO:0000313" key="2">
    <source>
        <dbReference type="Proteomes" id="UP001221898"/>
    </source>
</evidence>
<name>A0AAD7R6T5_9TELE</name>
<sequence>MDTIRRSAASYISPEAQRHCGACPTGKRRLWLGGKGTNLAQGLNIERRKLVVEEVRREEETARSAKAVSLAKQGQWMRWEGMERRKISWKELWEMEASNISFIIRATYDVLPSPRNLHQWYGEDPTCALCPTPATLRHIMTGCKTSLTQGRYTWRHNQVLKNLASALENIRT</sequence>
<keyword evidence="2" id="KW-1185">Reference proteome</keyword>
<accession>A0AAD7R6T5</accession>
<proteinExistence type="predicted"/>
<protein>
    <recommendedName>
        <fullName evidence="3">Reverse transcriptase zinc-binding domain-containing protein</fullName>
    </recommendedName>
</protein>
<dbReference type="EMBL" id="JAINUG010000504">
    <property type="protein sequence ID" value="KAJ8367109.1"/>
    <property type="molecule type" value="Genomic_DNA"/>
</dbReference>
<dbReference type="Proteomes" id="UP001221898">
    <property type="component" value="Unassembled WGS sequence"/>
</dbReference>
<reference evidence="1" key="1">
    <citation type="journal article" date="2023" name="Science">
        <title>Genome structures resolve the early diversification of teleost fishes.</title>
        <authorList>
            <person name="Parey E."/>
            <person name="Louis A."/>
            <person name="Montfort J."/>
            <person name="Bouchez O."/>
            <person name="Roques C."/>
            <person name="Iampietro C."/>
            <person name="Lluch J."/>
            <person name="Castinel A."/>
            <person name="Donnadieu C."/>
            <person name="Desvignes T."/>
            <person name="Floi Bucao C."/>
            <person name="Jouanno E."/>
            <person name="Wen M."/>
            <person name="Mejri S."/>
            <person name="Dirks R."/>
            <person name="Jansen H."/>
            <person name="Henkel C."/>
            <person name="Chen W.J."/>
            <person name="Zahm M."/>
            <person name="Cabau C."/>
            <person name="Klopp C."/>
            <person name="Thompson A.W."/>
            <person name="Robinson-Rechavi M."/>
            <person name="Braasch I."/>
            <person name="Lecointre G."/>
            <person name="Bobe J."/>
            <person name="Postlethwait J.H."/>
            <person name="Berthelot C."/>
            <person name="Roest Crollius H."/>
            <person name="Guiguen Y."/>
        </authorList>
    </citation>
    <scope>NUCLEOTIDE SEQUENCE</scope>
    <source>
        <strain evidence="1">NC1722</strain>
    </source>
</reference>
<comment type="caution">
    <text evidence="1">The sequence shown here is derived from an EMBL/GenBank/DDBJ whole genome shotgun (WGS) entry which is preliminary data.</text>
</comment>
<evidence type="ECO:0008006" key="3">
    <source>
        <dbReference type="Google" id="ProtNLM"/>
    </source>
</evidence>
<gene>
    <name evidence="1" type="ORF">AAFF_G00330940</name>
</gene>
<dbReference type="AlphaFoldDB" id="A0AAD7R6T5"/>